<dbReference type="KEGG" id="rri:A1G_05080"/>
<organism evidence="1">
    <name type="scientific">Rickettsia rickettsii (strain Sheila Smith)</name>
    <dbReference type="NCBI Taxonomy" id="392021"/>
    <lineage>
        <taxon>Bacteria</taxon>
        <taxon>Pseudomonadati</taxon>
        <taxon>Pseudomonadota</taxon>
        <taxon>Alphaproteobacteria</taxon>
        <taxon>Rickettsiales</taxon>
        <taxon>Rickettsiaceae</taxon>
        <taxon>Rickettsieae</taxon>
        <taxon>Rickettsia</taxon>
        <taxon>spotted fever group</taxon>
    </lineage>
</organism>
<dbReference type="EMBL" id="CP000848">
    <property type="protein sequence ID" value="ABV76511.1"/>
    <property type="molecule type" value="Genomic_DNA"/>
</dbReference>
<dbReference type="RefSeq" id="WP_012151081.1">
    <property type="nucleotide sequence ID" value="NC_009882.1"/>
</dbReference>
<reference evidence="1" key="1">
    <citation type="submission" date="2007-09" db="EMBL/GenBank/DDBJ databases">
        <title>Complete Genome Sequence of Rickettsia rickettsii.</title>
        <authorList>
            <person name="Madan A."/>
            <person name="Fahey J."/>
            <person name="Helton E."/>
            <person name="Ketteman M."/>
            <person name="Madan A."/>
            <person name="Rodrigues S."/>
            <person name="Sanchez A."/>
            <person name="Dasch G."/>
            <person name="Eremeeva M."/>
        </authorList>
    </citation>
    <scope>NUCLEOTIDE SEQUENCE</scope>
    <source>
        <strain evidence="1">Sheila Smith</strain>
    </source>
</reference>
<dbReference type="Proteomes" id="UP000006832">
    <property type="component" value="Chromosome"/>
</dbReference>
<proteinExistence type="predicted"/>
<protein>
    <submittedName>
        <fullName evidence="1">Uncharacterized protein</fullName>
    </submittedName>
</protein>
<accession>A0A0H3AYV3</accession>
<name>A0A0H3AYV3_RICRS</name>
<dbReference type="GeneID" id="79937598"/>
<gene>
    <name evidence="1" type="ordered locus">A1G_05080</name>
</gene>
<dbReference type="HOGENOM" id="CLU_176307_0_0_5"/>
<sequence>MLSHPSNIDPQLLAQEVNTMMPLVEKDLADVEDTIVEDTITYGKERLFKFVKDKKIMKALAFMYCFEGNTGQTLDIKELCTTNDLLYRDDFSALTETLDTLIPLIGIFVSK</sequence>
<evidence type="ECO:0000313" key="1">
    <source>
        <dbReference type="EMBL" id="ABV76511.1"/>
    </source>
</evidence>
<dbReference type="AlphaFoldDB" id="A0A0H3AYV3"/>